<proteinExistence type="predicted"/>
<name>A0A8S5L499_9VIRU</name>
<feature type="region of interest" description="Disordered" evidence="1">
    <location>
        <begin position="1"/>
        <end position="26"/>
    </location>
</feature>
<evidence type="ECO:0000256" key="1">
    <source>
        <dbReference type="SAM" id="MobiDB-lite"/>
    </source>
</evidence>
<dbReference type="Proteomes" id="UP000676463">
    <property type="component" value="Segment"/>
</dbReference>
<dbReference type="EMBL" id="BK014135">
    <property type="protein sequence ID" value="DAD52542.1"/>
    <property type="molecule type" value="Genomic_RNA"/>
</dbReference>
<gene>
    <name evidence="2" type="primary">SRR6254353_2_2</name>
</gene>
<feature type="compositionally biased region" description="Basic and acidic residues" evidence="1">
    <location>
        <begin position="12"/>
        <end position="21"/>
    </location>
</feature>
<accession>A0A8S5L499</accession>
<sequence>MPYVDSPINQDYTEKEGHDSEGNLNVSPESLATIARLTRKRGRFKIPDAFQELISRFHFFETPVEQDIIERVRNRYYERVEVTEDTIRNPYSRLNPPEKGKIVDDGGDFTHYTIEYTNIVAKPVHQVLPGEVGDLTVSGLIWLDPPVFDHLGISVRDAIEPPEEDLDLSDIGPRLWKAMSPTNPTVDLGVALAEIRDLPRLVKGRLDSLKNLVSTLENPKGLADWLLAIQFGWKPLLADIRGIIKAYHKIEARIDFLMRNGGQPLHRVIPLGDPKVETEVLLDETHQENPGWMIDQVPVGFDSDEMTDRFKIKLTLVTKTYESASGVFTYHLGDVPQTPAYLRAKLLGLIFDEGLIWDASPWTWLVDWFSNMGDVIDNVQANINDRVVSLYAYAQRRVVREYRFECSNGFYQLGATRTFDTKCRRKIDPFGLAAEVGLSDLQYAILIALGLTRA</sequence>
<evidence type="ECO:0000313" key="2">
    <source>
        <dbReference type="EMBL" id="DAD52542.1"/>
    </source>
</evidence>
<organism evidence="2 3">
    <name type="scientific">ssRNA phage SRR6254353_2</name>
    <dbReference type="NCBI Taxonomy" id="2786494"/>
    <lineage>
        <taxon>Viruses</taxon>
        <taxon>Riboviria</taxon>
        <taxon>Orthornavirae</taxon>
        <taxon>Lenarviricota</taxon>
        <taxon>Leviviricetes</taxon>
        <taxon>Timlovirales</taxon>
        <taxon>Steitzviridae</taxon>
        <taxon>Fudhoevirus</taxon>
        <taxon>Fudhoevirus lutadaptatum</taxon>
    </lineage>
</organism>
<protein>
    <submittedName>
        <fullName evidence="2">Maturation protein</fullName>
    </submittedName>
</protein>
<reference evidence="2" key="1">
    <citation type="submission" date="2020-09" db="EMBL/GenBank/DDBJ databases">
        <title>Leviviricetes taxonomy.</title>
        <authorList>
            <person name="Stockdale S.R."/>
            <person name="Callanan J."/>
            <person name="Adriaenssens E.M."/>
            <person name="Kuhn J.H."/>
            <person name="Rumnieks J."/>
            <person name="Shkoporov A."/>
            <person name="Draper L.A."/>
            <person name="Ross P."/>
            <person name="Hill C."/>
        </authorList>
    </citation>
    <scope>NUCLEOTIDE SEQUENCE</scope>
</reference>
<keyword evidence="3" id="KW-1185">Reference proteome</keyword>
<dbReference type="RefSeq" id="YP_010771479.1">
    <property type="nucleotide sequence ID" value="NC_074579.1"/>
</dbReference>
<evidence type="ECO:0000313" key="3">
    <source>
        <dbReference type="Proteomes" id="UP000676463"/>
    </source>
</evidence>
<dbReference type="GeneID" id="80401188"/>
<dbReference type="KEGG" id="vg:80401188"/>